<accession>A0A0N5CSI4</accession>
<sequence>MTFQQFVASVDCFPPLNLTINETDVILFGNQTRWTSCGNYLNLIFGITEHGFSMRYKDKVNSTVRFCQLMKIETKKHSMIWTVQCTDDRADDSADDRDVDRAVDHTDDRAAKSRIEFD</sequence>
<dbReference type="EMBL" id="UYYF01001102">
    <property type="protein sequence ID" value="VDM99531.1"/>
    <property type="molecule type" value="Genomic_DNA"/>
</dbReference>
<keyword evidence="2" id="KW-1185">Reference proteome</keyword>
<name>A0A0N5CSI4_THECL</name>
<dbReference type="AlphaFoldDB" id="A0A0N5CSI4"/>
<proteinExistence type="predicted"/>
<evidence type="ECO:0000313" key="3">
    <source>
        <dbReference type="WBParaSite" id="TCLT_0000318601-mRNA-1"/>
    </source>
</evidence>
<protein>
    <submittedName>
        <fullName evidence="3">DDE_Tnp_1_7 domain-containing protein</fullName>
    </submittedName>
</protein>
<reference evidence="3" key="1">
    <citation type="submission" date="2017-02" db="UniProtKB">
        <authorList>
            <consortium name="WormBaseParasite"/>
        </authorList>
    </citation>
    <scope>IDENTIFICATION</scope>
</reference>
<dbReference type="Proteomes" id="UP000276776">
    <property type="component" value="Unassembled WGS sequence"/>
</dbReference>
<organism evidence="3">
    <name type="scientific">Thelazia callipaeda</name>
    <name type="common">Oriental eyeworm</name>
    <name type="synonym">Parasitic nematode</name>
    <dbReference type="NCBI Taxonomy" id="103827"/>
    <lineage>
        <taxon>Eukaryota</taxon>
        <taxon>Metazoa</taxon>
        <taxon>Ecdysozoa</taxon>
        <taxon>Nematoda</taxon>
        <taxon>Chromadorea</taxon>
        <taxon>Rhabditida</taxon>
        <taxon>Spirurina</taxon>
        <taxon>Spiruromorpha</taxon>
        <taxon>Thelazioidea</taxon>
        <taxon>Thelaziidae</taxon>
        <taxon>Thelazia</taxon>
    </lineage>
</organism>
<reference evidence="1 2" key="2">
    <citation type="submission" date="2018-11" db="EMBL/GenBank/DDBJ databases">
        <authorList>
            <consortium name="Pathogen Informatics"/>
        </authorList>
    </citation>
    <scope>NUCLEOTIDE SEQUENCE [LARGE SCALE GENOMIC DNA]</scope>
</reference>
<dbReference type="WBParaSite" id="TCLT_0000318601-mRNA-1">
    <property type="protein sequence ID" value="TCLT_0000318601-mRNA-1"/>
    <property type="gene ID" value="TCLT_0000318601"/>
</dbReference>
<evidence type="ECO:0000313" key="1">
    <source>
        <dbReference type="EMBL" id="VDM99531.1"/>
    </source>
</evidence>
<evidence type="ECO:0000313" key="2">
    <source>
        <dbReference type="Proteomes" id="UP000276776"/>
    </source>
</evidence>
<gene>
    <name evidence="1" type="ORF">TCLT_LOCUS3185</name>
</gene>